<dbReference type="InterPro" id="IPR016181">
    <property type="entry name" value="Acyl_CoA_acyltransferase"/>
</dbReference>
<gene>
    <name evidence="4" type="ORF">FHS77_001456</name>
</gene>
<dbReference type="RefSeq" id="WP_184221754.1">
    <property type="nucleotide sequence ID" value="NZ_JACIIU010000004.1"/>
</dbReference>
<dbReference type="SUPFAM" id="SSF55729">
    <property type="entry name" value="Acyl-CoA N-acyltransferases (Nat)"/>
    <property type="match status" value="1"/>
</dbReference>
<organism evidence="4 5">
    <name type="scientific">Paenochrobactrum gallinarii</name>
    <dbReference type="NCBI Taxonomy" id="643673"/>
    <lineage>
        <taxon>Bacteria</taxon>
        <taxon>Pseudomonadati</taxon>
        <taxon>Pseudomonadota</taxon>
        <taxon>Alphaproteobacteria</taxon>
        <taxon>Hyphomicrobiales</taxon>
        <taxon>Brucellaceae</taxon>
        <taxon>Paenochrobactrum</taxon>
    </lineage>
</organism>
<dbReference type="PANTHER" id="PTHR43420">
    <property type="entry name" value="ACETYLTRANSFERASE"/>
    <property type="match status" value="1"/>
</dbReference>
<dbReference type="InterPro" id="IPR056935">
    <property type="entry name" value="Rv0428c-like_C"/>
</dbReference>
<dbReference type="Proteomes" id="UP000555393">
    <property type="component" value="Unassembled WGS sequence"/>
</dbReference>
<keyword evidence="5" id="KW-1185">Reference proteome</keyword>
<dbReference type="GO" id="GO:0005840">
    <property type="term" value="C:ribosome"/>
    <property type="evidence" value="ECO:0007669"/>
    <property type="project" value="UniProtKB-KW"/>
</dbReference>
<evidence type="ECO:0000256" key="1">
    <source>
        <dbReference type="ARBA" id="ARBA00022679"/>
    </source>
</evidence>
<reference evidence="4 5" key="1">
    <citation type="submission" date="2020-08" db="EMBL/GenBank/DDBJ databases">
        <title>Genomic Encyclopedia of Type Strains, Phase IV (KMG-IV): sequencing the most valuable type-strain genomes for metagenomic binning, comparative biology and taxonomic classification.</title>
        <authorList>
            <person name="Goeker M."/>
        </authorList>
    </citation>
    <scope>NUCLEOTIDE SEQUENCE [LARGE SCALE GENOMIC DNA]</scope>
    <source>
        <strain evidence="4 5">DSM 22336</strain>
    </source>
</reference>
<dbReference type="PROSITE" id="PS51186">
    <property type="entry name" value="GNAT"/>
    <property type="match status" value="1"/>
</dbReference>
<keyword evidence="2" id="KW-0012">Acyltransferase</keyword>
<dbReference type="InterPro" id="IPR000182">
    <property type="entry name" value="GNAT_dom"/>
</dbReference>
<keyword evidence="4" id="KW-0689">Ribosomal protein</keyword>
<dbReference type="Pfam" id="PF24553">
    <property type="entry name" value="Rv0428c_C"/>
    <property type="match status" value="1"/>
</dbReference>
<dbReference type="GO" id="GO:0016747">
    <property type="term" value="F:acyltransferase activity, transferring groups other than amino-acyl groups"/>
    <property type="evidence" value="ECO:0007669"/>
    <property type="project" value="InterPro"/>
</dbReference>
<name>A0A841LRX6_9HYPH</name>
<accession>A0A841LRX6</accession>
<comment type="caution">
    <text evidence="4">The sequence shown here is derived from an EMBL/GenBank/DDBJ whole genome shotgun (WGS) entry which is preliminary data.</text>
</comment>
<evidence type="ECO:0000313" key="5">
    <source>
        <dbReference type="Proteomes" id="UP000555393"/>
    </source>
</evidence>
<evidence type="ECO:0000313" key="4">
    <source>
        <dbReference type="EMBL" id="MBB6260915.1"/>
    </source>
</evidence>
<dbReference type="Gene3D" id="3.40.630.30">
    <property type="match status" value="1"/>
</dbReference>
<feature type="domain" description="N-acetyltransferase" evidence="3">
    <location>
        <begin position="127"/>
        <end position="261"/>
    </location>
</feature>
<proteinExistence type="predicted"/>
<dbReference type="AlphaFoldDB" id="A0A841LRX6"/>
<sequence>MTSSAMPQTPDLTIVRQLEALGFRAWPASQVRYSGSWAIRLTPDHQSKRLNSVNPLDPGDFHNLDERVAAIQDMFQQAGKRPVFRLSPLAAPQLTQYLDELGWVEKGRTITMMRSITPDFASDPADITISDDIATYAQASLEAHGKSLAEQKALLPALELILSQIRPAKAMMIAKKGDQSVAAGLCVKDYAWAGLFDLATKPAHQRQGWAEALIACGLSWAQQQGAKRAWLQIEESNLAGLALYRKLGFSESYRYSYREMP</sequence>
<evidence type="ECO:0000259" key="3">
    <source>
        <dbReference type="PROSITE" id="PS51186"/>
    </source>
</evidence>
<evidence type="ECO:0000256" key="2">
    <source>
        <dbReference type="ARBA" id="ARBA00023315"/>
    </source>
</evidence>
<protein>
    <submittedName>
        <fullName evidence="4">Ribosomal protein S18 acetylase RimI-like enzyme</fullName>
    </submittedName>
</protein>
<dbReference type="InterPro" id="IPR050680">
    <property type="entry name" value="YpeA/RimI_acetyltransf"/>
</dbReference>
<keyword evidence="4" id="KW-0687">Ribonucleoprotein</keyword>
<dbReference type="EMBL" id="JACIIU010000004">
    <property type="protein sequence ID" value="MBB6260915.1"/>
    <property type="molecule type" value="Genomic_DNA"/>
</dbReference>
<keyword evidence="1" id="KW-0808">Transferase</keyword>
<dbReference type="CDD" id="cd04301">
    <property type="entry name" value="NAT_SF"/>
    <property type="match status" value="1"/>
</dbReference>